<dbReference type="InterPro" id="IPR011009">
    <property type="entry name" value="Kinase-like_dom_sf"/>
</dbReference>
<sequence>MRLDEIPSVIVQAGGRGSRLGRLTANKPKCLLSVDGEPLLYRLFRQLPRARFVIVADHHADVLAAYLATVPPKVDHVVVRATGEGTLSGLSTAVSVVDDTSAFLILWCDLFFAEFPTAELGDRVLVGLSDRFRCRWSVDDQGRLVEVASDRRGVAGLFAVPSRKHLPDLPEQGEFVRHLRTSSTPVDTVVVPGMREFGTLEAVRGYAQEHGGQTARFFNEVEIRDEVVVKAARLRQYDHLIEAEAHWYETVTDLGFPHVPRLRGRSPLTIERIDGVHPFDLDLTPDGQARVVTGIMDCFARLHALSPAPPDPESDRMVYHEKTVSRLASVRRLLPNVDRPSLVINGRTCRNPLHPRHADWFAATMDRLPAVDHALVHGDPTFSNTLVDRAGGIWLIDPRGTFGRATCYGDPRYDWSKLLYSVEGNYDQFNRRNFALTVAGDVVTLRIASNGWERQGPLVRERTGWFGSDVDVIHALIWLSLTGYALDDVDSAMGAFYQGVYLLEKAA</sequence>
<dbReference type="SUPFAM" id="SSF56112">
    <property type="entry name" value="Protein kinase-like (PK-like)"/>
    <property type="match status" value="1"/>
</dbReference>
<dbReference type="InterPro" id="IPR002575">
    <property type="entry name" value="Aminoglycoside_PTrfase"/>
</dbReference>
<reference evidence="4" key="1">
    <citation type="submission" date="2016-06" db="EMBL/GenBank/DDBJ databases">
        <authorList>
            <person name="Varghese N."/>
            <person name="Submissions Spin"/>
        </authorList>
    </citation>
    <scope>NUCLEOTIDE SEQUENCE [LARGE SCALE GENOMIC DNA]</scope>
    <source>
        <strain evidence="4">DSM 44983</strain>
    </source>
</reference>
<dbReference type="Pfam" id="PF01636">
    <property type="entry name" value="APH"/>
    <property type="match status" value="1"/>
</dbReference>
<evidence type="ECO:0000259" key="1">
    <source>
        <dbReference type="Pfam" id="PF01636"/>
    </source>
</evidence>
<dbReference type="Gene3D" id="3.90.550.10">
    <property type="entry name" value="Spore Coat Polysaccharide Biosynthesis Protein SpsA, Chain A"/>
    <property type="match status" value="1"/>
</dbReference>
<dbReference type="AlphaFoldDB" id="A0A109IP54"/>
<dbReference type="Gene3D" id="3.90.1200.10">
    <property type="match status" value="1"/>
</dbReference>
<proteinExistence type="predicted"/>
<protein>
    <submittedName>
        <fullName evidence="3">Phosphotransferase enzyme family protein</fullName>
    </submittedName>
</protein>
<keyword evidence="3" id="KW-0808">Transferase</keyword>
<accession>A0A109IP54</accession>
<dbReference type="GO" id="GO:0016779">
    <property type="term" value="F:nucleotidyltransferase activity"/>
    <property type="evidence" value="ECO:0007669"/>
    <property type="project" value="UniProtKB-ARBA"/>
</dbReference>
<evidence type="ECO:0000259" key="2">
    <source>
        <dbReference type="Pfam" id="PF12804"/>
    </source>
</evidence>
<dbReference type="SUPFAM" id="SSF53448">
    <property type="entry name" value="Nucleotide-diphospho-sugar transferases"/>
    <property type="match status" value="1"/>
</dbReference>
<dbReference type="Proteomes" id="UP000198226">
    <property type="component" value="Chromosome I"/>
</dbReference>
<feature type="domain" description="Aminoglycoside phosphotransferase" evidence="1">
    <location>
        <begin position="219"/>
        <end position="422"/>
    </location>
</feature>
<dbReference type="Pfam" id="PF12804">
    <property type="entry name" value="NTP_transf_3"/>
    <property type="match status" value="1"/>
</dbReference>
<organism evidence="3 4">
    <name type="scientific">Micromonospora rifamycinica</name>
    <dbReference type="NCBI Taxonomy" id="291594"/>
    <lineage>
        <taxon>Bacteria</taxon>
        <taxon>Bacillati</taxon>
        <taxon>Actinomycetota</taxon>
        <taxon>Actinomycetes</taxon>
        <taxon>Micromonosporales</taxon>
        <taxon>Micromonosporaceae</taxon>
        <taxon>Micromonospora</taxon>
    </lineage>
</organism>
<dbReference type="EMBL" id="LT607752">
    <property type="protein sequence ID" value="SCG59097.1"/>
    <property type="molecule type" value="Genomic_DNA"/>
</dbReference>
<dbReference type="InterPro" id="IPR029044">
    <property type="entry name" value="Nucleotide-diphossugar_trans"/>
</dbReference>
<feature type="domain" description="MobA-like NTP transferase" evidence="2">
    <location>
        <begin position="9"/>
        <end position="113"/>
    </location>
</feature>
<evidence type="ECO:0000313" key="3">
    <source>
        <dbReference type="EMBL" id="SCG59097.1"/>
    </source>
</evidence>
<dbReference type="InterPro" id="IPR025877">
    <property type="entry name" value="MobA-like_NTP_Trfase"/>
</dbReference>
<keyword evidence="4" id="KW-1185">Reference proteome</keyword>
<dbReference type="RefSeq" id="WP_067301972.1">
    <property type="nucleotide sequence ID" value="NZ_LRMV01000007.1"/>
</dbReference>
<evidence type="ECO:0000313" key="4">
    <source>
        <dbReference type="Proteomes" id="UP000198226"/>
    </source>
</evidence>
<name>A0A109IP54_9ACTN</name>
<gene>
    <name evidence="3" type="ORF">GA0070623_2666</name>
</gene>
<dbReference type="OrthoDB" id="3618661at2"/>